<dbReference type="EMBL" id="QWVS01000053">
    <property type="protein sequence ID" value="RID82120.1"/>
    <property type="molecule type" value="Genomic_DNA"/>
</dbReference>
<name>A0A398B2D2_9BACI</name>
<feature type="compositionally biased region" description="Acidic residues" evidence="1">
    <location>
        <begin position="379"/>
        <end position="397"/>
    </location>
</feature>
<keyword evidence="3" id="KW-1185">Reference proteome</keyword>
<dbReference type="RefSeq" id="WP_119118702.1">
    <property type="nucleotide sequence ID" value="NZ_QWVS01000053.1"/>
</dbReference>
<organism evidence="2 3">
    <name type="scientific">Peribacillus asahii</name>
    <dbReference type="NCBI Taxonomy" id="228899"/>
    <lineage>
        <taxon>Bacteria</taxon>
        <taxon>Bacillati</taxon>
        <taxon>Bacillota</taxon>
        <taxon>Bacilli</taxon>
        <taxon>Bacillales</taxon>
        <taxon>Bacillaceae</taxon>
        <taxon>Peribacillus</taxon>
    </lineage>
</organism>
<sequence length="434" mass="48317">MKKGYVRTLILLIGSTLFITCFSQLAVFAYEKAFPPSRIFANGTVIGPIDVGNLSEDEAASKLSEAMGIWQNKQEITVSFSDQKRTIPAMDVKFLLQESIRSAEDGVTNPLYADISKKTVRSVLVEMAGEEFVSNLDVTKLKSEIERKAGLLGKDGNEIVAIKFLRDNLETKVLSRAEMNVTDAEDAASFVEHHSTFTIPAFQTVAFMKDVMVNDQTFSEAFLTEAASALYKASLATNLQIIERHKSVELPSGVEAGYEAKVNESDLDFIVNNPNDTELTVTFKLKQQGVLVAEIRGYPNGKKYTVRQENPKTYPFKTIVRYTSDPSEPAASPGKQGYSVSVYRDVHDSSGEIIDYKLMAKDFYLPVNEVVVKETKEEEVPEEVPEVVTEEPVVDNEEQAKGADEETNQDEEVKESEEKEESPEVNEEAVDEKK</sequence>
<evidence type="ECO:0008006" key="4">
    <source>
        <dbReference type="Google" id="ProtNLM"/>
    </source>
</evidence>
<evidence type="ECO:0000256" key="1">
    <source>
        <dbReference type="SAM" id="MobiDB-lite"/>
    </source>
</evidence>
<reference evidence="2 3" key="1">
    <citation type="submission" date="2018-08" db="EMBL/GenBank/DDBJ databases">
        <title>Bacillus jemisoniae sp. nov., Bacillus chryseoplanitiae sp. nov., Bacillus resnikiae sp. nov., and Bacillus frankliniae sp. nov., isolated from Viking spacecraft and associated surfaces.</title>
        <authorList>
            <person name="Seuylemezian A."/>
            <person name="Vaishampayan P."/>
        </authorList>
    </citation>
    <scope>NUCLEOTIDE SEQUENCE [LARGE SCALE GENOMIC DNA]</scope>
    <source>
        <strain evidence="2 3">MA001</strain>
    </source>
</reference>
<proteinExistence type="predicted"/>
<feature type="region of interest" description="Disordered" evidence="1">
    <location>
        <begin position="375"/>
        <end position="434"/>
    </location>
</feature>
<gene>
    <name evidence="2" type="ORF">D1953_18885</name>
</gene>
<dbReference type="PANTHER" id="PTHR35788:SF1">
    <property type="entry name" value="EXPORTED PROTEIN"/>
    <property type="match status" value="1"/>
</dbReference>
<protein>
    <recommendedName>
        <fullName evidence="4">G5 domain-containing protein</fullName>
    </recommendedName>
</protein>
<dbReference type="AlphaFoldDB" id="A0A398B2D2"/>
<evidence type="ECO:0000313" key="2">
    <source>
        <dbReference type="EMBL" id="RID82120.1"/>
    </source>
</evidence>
<dbReference type="PANTHER" id="PTHR35788">
    <property type="entry name" value="EXPORTED PROTEIN-RELATED"/>
    <property type="match status" value="1"/>
</dbReference>
<evidence type="ECO:0000313" key="3">
    <source>
        <dbReference type="Proteomes" id="UP000266016"/>
    </source>
</evidence>
<dbReference type="InterPro" id="IPR052913">
    <property type="entry name" value="Glycopeptide_resist_protein"/>
</dbReference>
<feature type="compositionally biased region" description="Acidic residues" evidence="1">
    <location>
        <begin position="405"/>
        <end position="434"/>
    </location>
</feature>
<accession>A0A398B2D2</accession>
<dbReference type="InterPro" id="IPR007391">
    <property type="entry name" value="Vancomycin_resist_VanW"/>
</dbReference>
<comment type="caution">
    <text evidence="2">The sequence shown here is derived from an EMBL/GenBank/DDBJ whole genome shotgun (WGS) entry which is preliminary data.</text>
</comment>
<dbReference type="Proteomes" id="UP000266016">
    <property type="component" value="Unassembled WGS sequence"/>
</dbReference>
<dbReference type="Pfam" id="PF04294">
    <property type="entry name" value="VanW"/>
    <property type="match status" value="1"/>
</dbReference>